<keyword evidence="3" id="KW-1185">Reference proteome</keyword>
<evidence type="ECO:0000313" key="3">
    <source>
        <dbReference type="Proteomes" id="UP001501444"/>
    </source>
</evidence>
<dbReference type="RefSeq" id="WP_344613146.1">
    <property type="nucleotide sequence ID" value="NZ_BAAARV010000025.1"/>
</dbReference>
<reference evidence="2 3" key="1">
    <citation type="journal article" date="2019" name="Int. J. Syst. Evol. Microbiol.">
        <title>The Global Catalogue of Microorganisms (GCM) 10K type strain sequencing project: providing services to taxonomists for standard genome sequencing and annotation.</title>
        <authorList>
            <consortium name="The Broad Institute Genomics Platform"/>
            <consortium name="The Broad Institute Genome Sequencing Center for Infectious Disease"/>
            <person name="Wu L."/>
            <person name="Ma J."/>
        </authorList>
    </citation>
    <scope>NUCLEOTIDE SEQUENCE [LARGE SCALE GENOMIC DNA]</scope>
    <source>
        <strain evidence="2 3">JCM 3272</strain>
    </source>
</reference>
<proteinExistence type="predicted"/>
<accession>A0ABN3G836</accession>
<name>A0ABN3G836_9ACTN</name>
<dbReference type="Proteomes" id="UP001501444">
    <property type="component" value="Unassembled WGS sequence"/>
</dbReference>
<protein>
    <submittedName>
        <fullName evidence="2">Uncharacterized protein</fullName>
    </submittedName>
</protein>
<sequence length="210" mass="22768">MRDDYYPDNSPGHDTWTPVDHSKIQVNVDSLQNYAKYVKDELSDFTENMKSGVLPMTKVQSTFAGFGEGKLYRGTHAKAVTAVGDLLKDVGMSLNAVLQASMGIYFEYMGGDDLSKAGVDDVYDVFWPSDGRPTLQDEVNKQQPQGQNGGDGTNDPAPVVPPAGSDDSTSSYFNQWDKGFSVGDGGATYQVSDNQSDMMGAPEDPLKPKD</sequence>
<feature type="region of interest" description="Disordered" evidence="1">
    <location>
        <begin position="130"/>
        <end position="210"/>
    </location>
</feature>
<evidence type="ECO:0000256" key="1">
    <source>
        <dbReference type="SAM" id="MobiDB-lite"/>
    </source>
</evidence>
<comment type="caution">
    <text evidence="2">The sequence shown here is derived from an EMBL/GenBank/DDBJ whole genome shotgun (WGS) entry which is preliminary data.</text>
</comment>
<evidence type="ECO:0000313" key="2">
    <source>
        <dbReference type="EMBL" id="GAA2345554.1"/>
    </source>
</evidence>
<gene>
    <name evidence="2" type="ORF">GCM10010170_031800</name>
</gene>
<dbReference type="EMBL" id="BAAARV010000025">
    <property type="protein sequence ID" value="GAA2345554.1"/>
    <property type="molecule type" value="Genomic_DNA"/>
</dbReference>
<organism evidence="2 3">
    <name type="scientific">Dactylosporangium salmoneum</name>
    <dbReference type="NCBI Taxonomy" id="53361"/>
    <lineage>
        <taxon>Bacteria</taxon>
        <taxon>Bacillati</taxon>
        <taxon>Actinomycetota</taxon>
        <taxon>Actinomycetes</taxon>
        <taxon>Micromonosporales</taxon>
        <taxon>Micromonosporaceae</taxon>
        <taxon>Dactylosporangium</taxon>
    </lineage>
</organism>